<accession>A0A160P0P8</accession>
<dbReference type="KEGG" id="slau:SLA_4048"/>
<keyword evidence="1" id="KW-0812">Transmembrane</keyword>
<evidence type="ECO:0000256" key="1">
    <source>
        <dbReference type="SAM" id="Phobius"/>
    </source>
</evidence>
<name>A0A160P0P8_STRLU</name>
<evidence type="ECO:0000313" key="3">
    <source>
        <dbReference type="Proteomes" id="UP000217676"/>
    </source>
</evidence>
<gene>
    <name evidence="2" type="ORF">SLA_4048</name>
</gene>
<proteinExistence type="predicted"/>
<keyword evidence="1" id="KW-1133">Transmembrane helix</keyword>
<dbReference type="AlphaFoldDB" id="A0A160P0P8"/>
<sequence length="50" mass="5663">MSWLSAACRVLVLFVLVLFVLVLFVLVLLALVPLMYVRLPRHPRTSSRPG</sequence>
<feature type="transmembrane region" description="Helical" evidence="1">
    <location>
        <begin position="12"/>
        <end position="37"/>
    </location>
</feature>
<dbReference type="EMBL" id="AP017424">
    <property type="protein sequence ID" value="BAU84937.1"/>
    <property type="molecule type" value="Genomic_DNA"/>
</dbReference>
<keyword evidence="1" id="KW-0472">Membrane</keyword>
<evidence type="ECO:0000313" key="2">
    <source>
        <dbReference type="EMBL" id="BAU84937.1"/>
    </source>
</evidence>
<protein>
    <submittedName>
        <fullName evidence="2">DNA polymerase</fullName>
    </submittedName>
</protein>
<dbReference type="Proteomes" id="UP000217676">
    <property type="component" value="Chromosome"/>
</dbReference>
<keyword evidence="3" id="KW-1185">Reference proteome</keyword>
<organism evidence="2 3">
    <name type="scientific">Streptomyces laurentii</name>
    <dbReference type="NCBI Taxonomy" id="39478"/>
    <lineage>
        <taxon>Bacteria</taxon>
        <taxon>Bacillati</taxon>
        <taxon>Actinomycetota</taxon>
        <taxon>Actinomycetes</taxon>
        <taxon>Kitasatosporales</taxon>
        <taxon>Streptomycetaceae</taxon>
        <taxon>Streptomyces</taxon>
    </lineage>
</organism>
<reference evidence="2 3" key="1">
    <citation type="journal article" date="2016" name="Genome Announc.">
        <title>Complete Genome Sequence of Thiostrepton-Producing Streptomyces laurentii ATCC 31255.</title>
        <authorList>
            <person name="Doi K."/>
            <person name="Fujino Y."/>
            <person name="Nagayoshi Y."/>
            <person name="Ohshima T."/>
            <person name="Ogata S."/>
        </authorList>
    </citation>
    <scope>NUCLEOTIDE SEQUENCE [LARGE SCALE GENOMIC DNA]</scope>
    <source>
        <strain evidence="2 3">ATCC 31255</strain>
    </source>
</reference>